<dbReference type="HAMAP" id="MF_00122">
    <property type="entry name" value="GatC"/>
    <property type="match status" value="1"/>
</dbReference>
<dbReference type="AlphaFoldDB" id="A0A2H0PVX7"/>
<comment type="caution">
    <text evidence="2">The sequence shown here is derived from an EMBL/GenBank/DDBJ whole genome shotgun (WGS) entry which is preliminary data.</text>
</comment>
<comment type="similarity">
    <text evidence="1">Belongs to the GatC family.</text>
</comment>
<dbReference type="PANTHER" id="PTHR15004:SF0">
    <property type="entry name" value="GLUTAMYL-TRNA(GLN) AMIDOTRANSFERASE SUBUNIT C, MITOCHONDRIAL"/>
    <property type="match status" value="1"/>
</dbReference>
<dbReference type="InterPro" id="IPR003837">
    <property type="entry name" value="GatC"/>
</dbReference>
<comment type="catalytic activity">
    <reaction evidence="1">
        <text>L-glutamyl-tRNA(Gln) + L-glutamine + ATP + H2O = L-glutaminyl-tRNA(Gln) + L-glutamate + ADP + phosphate + H(+)</text>
        <dbReference type="Rhea" id="RHEA:17521"/>
        <dbReference type="Rhea" id="RHEA-COMP:9681"/>
        <dbReference type="Rhea" id="RHEA-COMP:9684"/>
        <dbReference type="ChEBI" id="CHEBI:15377"/>
        <dbReference type="ChEBI" id="CHEBI:15378"/>
        <dbReference type="ChEBI" id="CHEBI:29985"/>
        <dbReference type="ChEBI" id="CHEBI:30616"/>
        <dbReference type="ChEBI" id="CHEBI:43474"/>
        <dbReference type="ChEBI" id="CHEBI:58359"/>
        <dbReference type="ChEBI" id="CHEBI:78520"/>
        <dbReference type="ChEBI" id="CHEBI:78521"/>
        <dbReference type="ChEBI" id="CHEBI:456216"/>
    </reaction>
</comment>
<proteinExistence type="inferred from homology"/>
<keyword evidence="1" id="KW-0648">Protein biosynthesis</keyword>
<dbReference type="GO" id="GO:0050566">
    <property type="term" value="F:asparaginyl-tRNA synthase (glutamine-hydrolyzing) activity"/>
    <property type="evidence" value="ECO:0007669"/>
    <property type="project" value="RHEA"/>
</dbReference>
<dbReference type="EC" id="6.3.5.-" evidence="1"/>
<name>A0A2H0PVX7_9BACT</name>
<dbReference type="GO" id="GO:0005524">
    <property type="term" value="F:ATP binding"/>
    <property type="evidence" value="ECO:0007669"/>
    <property type="project" value="UniProtKB-KW"/>
</dbReference>
<protein>
    <recommendedName>
        <fullName evidence="1">Aspartyl/glutamyl-tRNA(Asn/Gln) amidotransferase subunit C</fullName>
        <shortName evidence="1">Asp/Glu-ADT subunit C</shortName>
        <ecNumber evidence="1">6.3.5.-</ecNumber>
    </recommendedName>
</protein>
<evidence type="ECO:0000313" key="3">
    <source>
        <dbReference type="Proteomes" id="UP000236846"/>
    </source>
</evidence>
<dbReference type="InterPro" id="IPR036113">
    <property type="entry name" value="Asp/Glu-ADT_sf_sub_c"/>
</dbReference>
<reference evidence="2 3" key="1">
    <citation type="submission" date="2017-09" db="EMBL/GenBank/DDBJ databases">
        <title>Depth-based differentiation of microbial function through sediment-hosted aquifers and enrichment of novel symbionts in the deep terrestrial subsurface.</title>
        <authorList>
            <person name="Probst A.J."/>
            <person name="Ladd B."/>
            <person name="Jarett J.K."/>
            <person name="Geller-Mcgrath D.E."/>
            <person name="Sieber C.M."/>
            <person name="Emerson J.B."/>
            <person name="Anantharaman K."/>
            <person name="Thomas B.C."/>
            <person name="Malmstrom R."/>
            <person name="Stieglmeier M."/>
            <person name="Klingl A."/>
            <person name="Woyke T."/>
            <person name="Ryan C.M."/>
            <person name="Banfield J.F."/>
        </authorList>
    </citation>
    <scope>NUCLEOTIDE SEQUENCE [LARGE SCALE GENOMIC DNA]</scope>
    <source>
        <strain evidence="2">CG11_big_fil_rev_8_21_14_0_20_43_10</strain>
    </source>
</reference>
<comment type="subunit">
    <text evidence="1">Heterotrimer of A, B and C subunits.</text>
</comment>
<evidence type="ECO:0000313" key="2">
    <source>
        <dbReference type="EMBL" id="PIR26199.1"/>
    </source>
</evidence>
<gene>
    <name evidence="1" type="primary">gatC</name>
    <name evidence="2" type="ORF">COV41_01995</name>
</gene>
<dbReference type="Gene3D" id="1.10.20.60">
    <property type="entry name" value="Glu-tRNAGln amidotransferase C subunit, N-terminal domain"/>
    <property type="match status" value="1"/>
</dbReference>
<comment type="function">
    <text evidence="1">Allows the formation of correctly charged Asn-tRNA(Asn) or Gln-tRNA(Gln) through the transamidation of misacylated Asp-tRNA(Asn) or Glu-tRNA(Gln) in organisms which lack either or both of asparaginyl-tRNA or glutaminyl-tRNA synthetases. The reaction takes place in the presence of glutamine and ATP through an activated phospho-Asp-tRNA(Asn) or phospho-Glu-tRNA(Gln).</text>
</comment>
<dbReference type="SUPFAM" id="SSF141000">
    <property type="entry name" value="Glu-tRNAGln amidotransferase C subunit"/>
    <property type="match status" value="1"/>
</dbReference>
<dbReference type="GO" id="GO:0006412">
    <property type="term" value="P:translation"/>
    <property type="evidence" value="ECO:0007669"/>
    <property type="project" value="UniProtKB-UniRule"/>
</dbReference>
<dbReference type="EMBL" id="PCXE01000034">
    <property type="protein sequence ID" value="PIR26199.1"/>
    <property type="molecule type" value="Genomic_DNA"/>
</dbReference>
<dbReference type="Proteomes" id="UP000236846">
    <property type="component" value="Unassembled WGS sequence"/>
</dbReference>
<keyword evidence="1" id="KW-0436">Ligase</keyword>
<dbReference type="GO" id="GO:0016740">
    <property type="term" value="F:transferase activity"/>
    <property type="evidence" value="ECO:0007669"/>
    <property type="project" value="UniProtKB-KW"/>
</dbReference>
<sequence>MTMRKNWAWQFLMKKDLSRSLENDTGAEYNSYMSKGTLSKEIIEHIAKLAKLNLSATQIEKFQPQLASVFGYISKIQTLKTNGVMETSQVTGLENVMRDDMVDEKRMLSQDEALRNAKRTHNGFFVVDAVLKEF</sequence>
<evidence type="ECO:0000256" key="1">
    <source>
        <dbReference type="HAMAP-Rule" id="MF_00122"/>
    </source>
</evidence>
<dbReference type="NCBIfam" id="TIGR00135">
    <property type="entry name" value="gatC"/>
    <property type="match status" value="1"/>
</dbReference>
<organism evidence="2 3">
    <name type="scientific">Candidatus Brennerbacteria bacterium CG11_big_fil_rev_8_21_14_0_20_43_10</name>
    <dbReference type="NCBI Taxonomy" id="1974523"/>
    <lineage>
        <taxon>Bacteria</taxon>
        <taxon>Candidatus Brenneribacteriota</taxon>
    </lineage>
</organism>
<accession>A0A2H0PVX7</accession>
<dbReference type="GO" id="GO:0070681">
    <property type="term" value="P:glutaminyl-tRNAGln biosynthesis via transamidation"/>
    <property type="evidence" value="ECO:0007669"/>
    <property type="project" value="TreeGrafter"/>
</dbReference>
<keyword evidence="2" id="KW-0808">Transferase</keyword>
<dbReference type="GO" id="GO:0006450">
    <property type="term" value="P:regulation of translational fidelity"/>
    <property type="evidence" value="ECO:0007669"/>
    <property type="project" value="InterPro"/>
</dbReference>
<comment type="catalytic activity">
    <reaction evidence="1">
        <text>L-aspartyl-tRNA(Asn) + L-glutamine + ATP + H2O = L-asparaginyl-tRNA(Asn) + L-glutamate + ADP + phosphate + 2 H(+)</text>
        <dbReference type="Rhea" id="RHEA:14513"/>
        <dbReference type="Rhea" id="RHEA-COMP:9674"/>
        <dbReference type="Rhea" id="RHEA-COMP:9677"/>
        <dbReference type="ChEBI" id="CHEBI:15377"/>
        <dbReference type="ChEBI" id="CHEBI:15378"/>
        <dbReference type="ChEBI" id="CHEBI:29985"/>
        <dbReference type="ChEBI" id="CHEBI:30616"/>
        <dbReference type="ChEBI" id="CHEBI:43474"/>
        <dbReference type="ChEBI" id="CHEBI:58359"/>
        <dbReference type="ChEBI" id="CHEBI:78515"/>
        <dbReference type="ChEBI" id="CHEBI:78516"/>
        <dbReference type="ChEBI" id="CHEBI:456216"/>
    </reaction>
</comment>
<dbReference type="GO" id="GO:0050567">
    <property type="term" value="F:glutaminyl-tRNA synthase (glutamine-hydrolyzing) activity"/>
    <property type="evidence" value="ECO:0007669"/>
    <property type="project" value="UniProtKB-UniRule"/>
</dbReference>
<dbReference type="Pfam" id="PF02686">
    <property type="entry name" value="GatC"/>
    <property type="match status" value="1"/>
</dbReference>
<keyword evidence="1" id="KW-0547">Nucleotide-binding</keyword>
<dbReference type="PANTHER" id="PTHR15004">
    <property type="entry name" value="GLUTAMYL-TRNA(GLN) AMIDOTRANSFERASE SUBUNIT C, MITOCHONDRIAL"/>
    <property type="match status" value="1"/>
</dbReference>
<keyword evidence="1" id="KW-0067">ATP-binding</keyword>